<dbReference type="SMART" id="SM00231">
    <property type="entry name" value="FA58C"/>
    <property type="match status" value="1"/>
</dbReference>
<evidence type="ECO:0000313" key="3">
    <source>
        <dbReference type="Proteomes" id="UP000728032"/>
    </source>
</evidence>
<dbReference type="InterPro" id="IPR008979">
    <property type="entry name" value="Galactose-bd-like_sf"/>
</dbReference>
<dbReference type="InterPro" id="IPR011990">
    <property type="entry name" value="TPR-like_helical_dom_sf"/>
</dbReference>
<dbReference type="Pfam" id="PF08238">
    <property type="entry name" value="Sel1"/>
    <property type="match status" value="2"/>
</dbReference>
<dbReference type="PANTHER" id="PTHR24543:SF334">
    <property type="entry name" value="F5_8 TYPE C DOMAIN-CONTAINING PROTEIN"/>
    <property type="match status" value="1"/>
</dbReference>
<dbReference type="Proteomes" id="UP000728032">
    <property type="component" value="Unassembled WGS sequence"/>
</dbReference>
<dbReference type="CDD" id="cd00057">
    <property type="entry name" value="FA58C"/>
    <property type="match status" value="1"/>
</dbReference>
<dbReference type="EMBL" id="OC938703">
    <property type="protein sequence ID" value="CAD7661494.1"/>
    <property type="molecule type" value="Genomic_DNA"/>
</dbReference>
<reference evidence="2" key="1">
    <citation type="submission" date="2020-11" db="EMBL/GenBank/DDBJ databases">
        <authorList>
            <person name="Tran Van P."/>
        </authorList>
    </citation>
    <scope>NUCLEOTIDE SEQUENCE</scope>
</reference>
<protein>
    <recommendedName>
        <fullName evidence="1">F5/8 type C domain-containing protein</fullName>
    </recommendedName>
</protein>
<dbReference type="InterPro" id="IPR000421">
    <property type="entry name" value="FA58C"/>
</dbReference>
<feature type="non-terminal residue" evidence="2">
    <location>
        <position position="335"/>
    </location>
</feature>
<dbReference type="PROSITE" id="PS01285">
    <property type="entry name" value="FA58C_1"/>
    <property type="match status" value="1"/>
</dbReference>
<dbReference type="SUPFAM" id="SSF81901">
    <property type="entry name" value="HCP-like"/>
    <property type="match status" value="1"/>
</dbReference>
<dbReference type="Gene3D" id="2.60.120.260">
    <property type="entry name" value="Galactose-binding domain-like"/>
    <property type="match status" value="1"/>
</dbReference>
<organism evidence="2">
    <name type="scientific">Oppiella nova</name>
    <dbReference type="NCBI Taxonomy" id="334625"/>
    <lineage>
        <taxon>Eukaryota</taxon>
        <taxon>Metazoa</taxon>
        <taxon>Ecdysozoa</taxon>
        <taxon>Arthropoda</taxon>
        <taxon>Chelicerata</taxon>
        <taxon>Arachnida</taxon>
        <taxon>Acari</taxon>
        <taxon>Acariformes</taxon>
        <taxon>Sarcoptiformes</taxon>
        <taxon>Oribatida</taxon>
        <taxon>Brachypylina</taxon>
        <taxon>Oppioidea</taxon>
        <taxon>Oppiidae</taxon>
        <taxon>Oppiella</taxon>
    </lineage>
</organism>
<dbReference type="SMART" id="SM00671">
    <property type="entry name" value="SEL1"/>
    <property type="match status" value="2"/>
</dbReference>
<feature type="domain" description="F5/8 type C" evidence="1">
    <location>
        <begin position="153"/>
        <end position="298"/>
    </location>
</feature>
<dbReference type="SUPFAM" id="SSF49785">
    <property type="entry name" value="Galactose-binding domain-like"/>
    <property type="match status" value="1"/>
</dbReference>
<dbReference type="FunFam" id="2.60.120.260:FF:000016">
    <property type="entry name" value="Contactin-associated protein-like 4 isoform 1"/>
    <property type="match status" value="1"/>
</dbReference>
<evidence type="ECO:0000259" key="1">
    <source>
        <dbReference type="PROSITE" id="PS50022"/>
    </source>
</evidence>
<accession>A0A7R9QY54</accession>
<keyword evidence="3" id="KW-1185">Reference proteome</keyword>
<proteinExistence type="predicted"/>
<dbReference type="OrthoDB" id="6262482at2759"/>
<evidence type="ECO:0000313" key="2">
    <source>
        <dbReference type="EMBL" id="CAD7661494.1"/>
    </source>
</evidence>
<dbReference type="InterPro" id="IPR006597">
    <property type="entry name" value="Sel1-like"/>
</dbReference>
<name>A0A7R9QY54_9ACAR</name>
<dbReference type="PANTHER" id="PTHR24543">
    <property type="entry name" value="MULTICOPPER OXIDASE-RELATED"/>
    <property type="match status" value="1"/>
</dbReference>
<gene>
    <name evidence="2" type="ORF">ONB1V03_LOCUS18055</name>
</gene>
<dbReference type="Gene3D" id="1.25.40.10">
    <property type="entry name" value="Tetratricopeptide repeat domain"/>
    <property type="match status" value="1"/>
</dbReference>
<dbReference type="PROSITE" id="PS50022">
    <property type="entry name" value="FA58C_3"/>
    <property type="match status" value="1"/>
</dbReference>
<dbReference type="EMBL" id="CAJPVJ010023878">
    <property type="protein sequence ID" value="CAG2178630.1"/>
    <property type="molecule type" value="Genomic_DNA"/>
</dbReference>
<sequence>MKCWSSAKSNPKTLFNMGVAYESGRYSTKGTVDLERAHQHYMLAASLGHKQAIYNLSLFYLYGKGGIAVDLNRAETLLRRAATLGVKKAEQYIQELEVRRRAQTKQTNLMRSSASAPNLTQYDTYFEAFNNYDSNNRSNTRYLQTFAIVNRDCCSPLGLMDGRIHDWQLSASSNYDRDPNCNVKYARIHVWPGRGWCADTNRTNDYLQIDLGFETAINGIITQGRADGKSWIKHYHLLFSGDANVWTYYNDKQKLLGNKDSHSLQYHLLTNLVITRFVRIEVIAWHNNPGLRVELLGCRKCDSIINYPPRSLYKASSARNWPQDAYCSPEDAYID</sequence>
<dbReference type="AlphaFoldDB" id="A0A7R9QY54"/>
<dbReference type="Pfam" id="PF00754">
    <property type="entry name" value="F5_F8_type_C"/>
    <property type="match status" value="1"/>
</dbReference>